<reference evidence="1 2" key="1">
    <citation type="journal article" date="2015" name="Biotechnol. Biofuels">
        <title>Enhanced degradation of softwood versus hardwood by the white-rot fungus Pycnoporus coccineus.</title>
        <authorList>
            <person name="Couturier M."/>
            <person name="Navarro D."/>
            <person name="Chevret D."/>
            <person name="Henrissat B."/>
            <person name="Piumi F."/>
            <person name="Ruiz-Duenas F.J."/>
            <person name="Martinez A.T."/>
            <person name="Grigoriev I.V."/>
            <person name="Riley R."/>
            <person name="Lipzen A."/>
            <person name="Berrin J.G."/>
            <person name="Master E.R."/>
            <person name="Rosso M.N."/>
        </authorList>
    </citation>
    <scope>NUCLEOTIDE SEQUENCE [LARGE SCALE GENOMIC DNA]</scope>
    <source>
        <strain evidence="1 2">BRFM310</strain>
    </source>
</reference>
<feature type="non-terminal residue" evidence="1">
    <location>
        <position position="1"/>
    </location>
</feature>
<gene>
    <name evidence="1" type="ORF">PYCCODRAFT_1351751</name>
</gene>
<dbReference type="Proteomes" id="UP000193067">
    <property type="component" value="Unassembled WGS sequence"/>
</dbReference>
<dbReference type="OrthoDB" id="2749329at2759"/>
<dbReference type="AlphaFoldDB" id="A0A1Y2IF53"/>
<feature type="non-terminal residue" evidence="1">
    <location>
        <position position="130"/>
    </location>
</feature>
<evidence type="ECO:0008006" key="3">
    <source>
        <dbReference type="Google" id="ProtNLM"/>
    </source>
</evidence>
<dbReference type="EMBL" id="KZ084125">
    <property type="protein sequence ID" value="OSC99717.1"/>
    <property type="molecule type" value="Genomic_DNA"/>
</dbReference>
<proteinExistence type="predicted"/>
<keyword evidence="2" id="KW-1185">Reference proteome</keyword>
<protein>
    <recommendedName>
        <fullName evidence="3">Retrotransposon gag domain-containing protein</fullName>
    </recommendedName>
</protein>
<dbReference type="STRING" id="1353009.A0A1Y2IF53"/>
<organism evidence="1 2">
    <name type="scientific">Trametes coccinea (strain BRFM310)</name>
    <name type="common">Pycnoporus coccineus</name>
    <dbReference type="NCBI Taxonomy" id="1353009"/>
    <lineage>
        <taxon>Eukaryota</taxon>
        <taxon>Fungi</taxon>
        <taxon>Dikarya</taxon>
        <taxon>Basidiomycota</taxon>
        <taxon>Agaricomycotina</taxon>
        <taxon>Agaricomycetes</taxon>
        <taxon>Polyporales</taxon>
        <taxon>Polyporaceae</taxon>
        <taxon>Trametes</taxon>
    </lineage>
</organism>
<sequence>RDMLSSQRLVDMIDELVGKESDTLPLAYLKVAKLQPPKAYEGKDDLDGFEVWLRSLLEYFNTLRITDPSTDRDRLRILGTCLGGDATVWFYNTVQSPSREKREWTFQEAVIGLFRRFIHRDNYLLAAQQF</sequence>
<evidence type="ECO:0000313" key="1">
    <source>
        <dbReference type="EMBL" id="OSC99717.1"/>
    </source>
</evidence>
<evidence type="ECO:0000313" key="2">
    <source>
        <dbReference type="Proteomes" id="UP000193067"/>
    </source>
</evidence>
<accession>A0A1Y2IF53</accession>
<name>A0A1Y2IF53_TRAC3</name>